<feature type="domain" description="TonB-dependent receptor-like beta-barrel" evidence="5">
    <location>
        <begin position="404"/>
        <end position="790"/>
    </location>
</feature>
<keyword evidence="8" id="KW-1185">Reference proteome</keyword>
<dbReference type="Pfam" id="PF07715">
    <property type="entry name" value="Plug"/>
    <property type="match status" value="1"/>
</dbReference>
<evidence type="ECO:0000259" key="6">
    <source>
        <dbReference type="Pfam" id="PF07715"/>
    </source>
</evidence>
<accession>A0ABY6D0U0</accession>
<dbReference type="Pfam" id="PF00593">
    <property type="entry name" value="TonB_dep_Rec_b-barrel"/>
    <property type="match status" value="1"/>
</dbReference>
<dbReference type="Gene3D" id="2.40.170.20">
    <property type="entry name" value="TonB-dependent receptor, beta-barrel domain"/>
    <property type="match status" value="1"/>
</dbReference>
<dbReference type="EMBL" id="CP106735">
    <property type="protein sequence ID" value="UXX79539.1"/>
    <property type="molecule type" value="Genomic_DNA"/>
</dbReference>
<dbReference type="RefSeq" id="WP_263051270.1">
    <property type="nucleotide sequence ID" value="NZ_CP106735.1"/>
</dbReference>
<evidence type="ECO:0000313" key="8">
    <source>
        <dbReference type="Proteomes" id="UP001062165"/>
    </source>
</evidence>
<dbReference type="Proteomes" id="UP001062165">
    <property type="component" value="Chromosome"/>
</dbReference>
<gene>
    <name evidence="7" type="ORF">N7E81_00240</name>
</gene>
<proteinExistence type="inferred from homology"/>
<evidence type="ECO:0000256" key="2">
    <source>
        <dbReference type="ARBA" id="ARBA00023136"/>
    </source>
</evidence>
<feature type="domain" description="TonB-dependent receptor plug" evidence="6">
    <location>
        <begin position="202"/>
        <end position="281"/>
    </location>
</feature>
<evidence type="ECO:0000256" key="1">
    <source>
        <dbReference type="ARBA" id="ARBA00004442"/>
    </source>
</evidence>
<protein>
    <submittedName>
        <fullName evidence="7">TonB-dependent receptor</fullName>
    </submittedName>
</protein>
<evidence type="ECO:0000256" key="4">
    <source>
        <dbReference type="RuleBase" id="RU003357"/>
    </source>
</evidence>
<keyword evidence="3" id="KW-0998">Cell outer membrane</keyword>
<dbReference type="SUPFAM" id="SSF56935">
    <property type="entry name" value="Porins"/>
    <property type="match status" value="1"/>
</dbReference>
<evidence type="ECO:0000256" key="3">
    <source>
        <dbReference type="ARBA" id="ARBA00023237"/>
    </source>
</evidence>
<evidence type="ECO:0000313" key="7">
    <source>
        <dbReference type="EMBL" id="UXX79539.1"/>
    </source>
</evidence>
<comment type="subcellular location">
    <subcellularLocation>
        <location evidence="1 4">Cell outer membrane</location>
    </subcellularLocation>
</comment>
<keyword evidence="2 4" id="KW-0472">Membrane</keyword>
<comment type="similarity">
    <text evidence="4">Belongs to the TonB-dependent receptor family.</text>
</comment>
<dbReference type="InterPro" id="IPR036942">
    <property type="entry name" value="Beta-barrel_TonB_sf"/>
</dbReference>
<organism evidence="7 8">
    <name type="scientific">Reichenbachiella carrageenanivorans</name>
    <dbReference type="NCBI Taxonomy" id="2979869"/>
    <lineage>
        <taxon>Bacteria</taxon>
        <taxon>Pseudomonadati</taxon>
        <taxon>Bacteroidota</taxon>
        <taxon>Cytophagia</taxon>
        <taxon>Cytophagales</taxon>
        <taxon>Reichenbachiellaceae</taxon>
        <taxon>Reichenbachiella</taxon>
    </lineage>
</organism>
<evidence type="ECO:0000259" key="5">
    <source>
        <dbReference type="Pfam" id="PF00593"/>
    </source>
</evidence>
<reference evidence="7" key="1">
    <citation type="submission" date="2022-10" db="EMBL/GenBank/DDBJ databases">
        <title>Comparative genomics and taxonomic characterization of three novel marine species of genus Reichenbachiella exhibiting antioxidant and polysaccharide degradation activities.</title>
        <authorList>
            <person name="Muhammad N."/>
            <person name="Lee Y.-J."/>
            <person name="Ko J."/>
            <person name="Kim S.-G."/>
        </authorList>
    </citation>
    <scope>NUCLEOTIDE SEQUENCE</scope>
    <source>
        <strain evidence="7">Wsw4-B4</strain>
    </source>
</reference>
<keyword evidence="4" id="KW-0798">TonB box</keyword>
<dbReference type="InterPro" id="IPR012910">
    <property type="entry name" value="Plug_dom"/>
</dbReference>
<keyword evidence="7" id="KW-0675">Receptor</keyword>
<sequence length="801" mass="90202">MCVGSSLSFAQSKAPFLAAIHHYEESLGVKFSYDPAIISLISRQVDIPEDINQFIAQVVEGLPLNIDKISEDYYTILVVEKTYTLRLIDSLTRATIPLPLFFLINGHPSSLQAENNQATFKYKPMLNDTLIAYAPGYVKRKIPVSQLINERALAIGLLTQTYLLEDVLIEDYITKGINMDPSDHSITIEVKDLPLLPGETDGDIFASLAALPGISTPDGRPGNLFIRGNTIDQSLILFDNIPMYHRGHYFGTISPYNQKVVDNVEVHRSGYHPRMGGRVGGAVFINSEEEVNNQSRYGVGMNTLYAMVYGKTPLANKKVGLIIGARHSYPTSVRSPKLNAITKSVFAATGLIDENGNITSDVDVVFQDYHAKLIFRPNEKHKISTSGIYSRSDLSYTLVKGVAQNQDEHIDFENYGANAEWQYKLNNRWNTSLIQTLGNFTYSTLSTTPSGNFFAINKIKDYNTRLEIDKVAQTNHTLQIGVDYKWQQADLGYKNFFTTSLIHLNKSISAHTLSPFANVEWYSARANLQIGLRGNYYSPTQAFYFSPRLSANYMATPWLSLKASAGRYHQFMSQVKNLELGSGGFDTELWMLADSNDVQSISGSQFMTGFMANNNNWLVDVEAYYKTANNVTYYEDRRFNLVSDYFTANDLLYGVDTYLKKAFHKHTSVWVGYSFSDSKITLDTTSQTTYKSKYIQPHQVYVGTAYHKDRWKLSAIWKYGSGLNAKSLEIAYAQVIYEQAQANLPPGVPVQPDPFVDVPERYPNVHSLDVSASYRIPHTPERKWSASFGLSIINVFDQKTW</sequence>
<name>A0ABY6D0U0_9BACT</name>
<dbReference type="InterPro" id="IPR000531">
    <property type="entry name" value="Beta-barrel_TonB"/>
</dbReference>